<comment type="caution">
    <text evidence="1">The sequence shown here is derived from an EMBL/GenBank/DDBJ whole genome shotgun (WGS) entry which is preliminary data.</text>
</comment>
<dbReference type="Proteomes" id="UP001632037">
    <property type="component" value="Unassembled WGS sequence"/>
</dbReference>
<dbReference type="PANTHER" id="PTHR33099:SF7">
    <property type="entry name" value="MYND-TYPE DOMAIN-CONTAINING PROTEIN"/>
    <property type="match status" value="1"/>
</dbReference>
<protein>
    <submittedName>
        <fullName evidence="1">Uncharacterized protein</fullName>
    </submittedName>
</protein>
<dbReference type="AlphaFoldDB" id="A0ABD3FNF0"/>
<keyword evidence="2" id="KW-1185">Reference proteome</keyword>
<gene>
    <name evidence="1" type="ORF">V7S43_007503</name>
</gene>
<evidence type="ECO:0000313" key="1">
    <source>
        <dbReference type="EMBL" id="KAL3667271.1"/>
    </source>
</evidence>
<dbReference type="PANTHER" id="PTHR33099">
    <property type="entry name" value="FE2OG DIOXYGENASE DOMAIN-CONTAINING PROTEIN"/>
    <property type="match status" value="1"/>
</dbReference>
<sequence length="289" mass="32363">MIATLVVQPPSAHEGGDLVVFRGGKERYRYDFGKEDDRAAFLTHFAVHYADAEHALEKVTKGFRLALVYSLCLPPTMRHLERDPSLPTCDDLADAISEMASEKESLALLLSHEYTKKSIEKLATSALKGVDSARFRALEEVNALVPADTKLRFFIAELSLKIVCCPGGAFEGGWKEEERSEKIDWYASTSEYLGRCKEEKFNSKLNFLNPGQKTFAEIWEQLGNSTEEPYTGNEGPTMNTKYSTFAIVAWPAAQHMENAIKFMPAEVAVEALLSTGLLQLLHFENSWIK</sequence>
<evidence type="ECO:0000313" key="2">
    <source>
        <dbReference type="Proteomes" id="UP001632037"/>
    </source>
</evidence>
<dbReference type="EMBL" id="JBIMZQ010000014">
    <property type="protein sequence ID" value="KAL3667271.1"/>
    <property type="molecule type" value="Genomic_DNA"/>
</dbReference>
<organism evidence="1 2">
    <name type="scientific">Phytophthora oleae</name>
    <dbReference type="NCBI Taxonomy" id="2107226"/>
    <lineage>
        <taxon>Eukaryota</taxon>
        <taxon>Sar</taxon>
        <taxon>Stramenopiles</taxon>
        <taxon>Oomycota</taxon>
        <taxon>Peronosporomycetes</taxon>
        <taxon>Peronosporales</taxon>
        <taxon>Peronosporaceae</taxon>
        <taxon>Phytophthora</taxon>
    </lineage>
</organism>
<name>A0ABD3FNF0_9STRA</name>
<accession>A0ABD3FNF0</accession>
<reference evidence="1 2" key="1">
    <citation type="submission" date="2024-09" db="EMBL/GenBank/DDBJ databases">
        <title>Genome sequencing and assembly of Phytophthora oleae, isolate VK10A, causative agent of rot of olive drupes.</title>
        <authorList>
            <person name="Conti Taguali S."/>
            <person name="Riolo M."/>
            <person name="La Spada F."/>
            <person name="Cacciola S.O."/>
            <person name="Dionisio G."/>
        </authorList>
    </citation>
    <scope>NUCLEOTIDE SEQUENCE [LARGE SCALE GENOMIC DNA]</scope>
    <source>
        <strain evidence="1 2">VK10A</strain>
    </source>
</reference>
<proteinExistence type="predicted"/>